<sequence length="79" mass="8732">MDRAGLRLALREAGVADDHYWIEGTHEPAPPPVDFLFLRRGRAGGWETGVYERGSAEVTGCFDTEHAACLHLRELLNGP</sequence>
<dbReference type="RefSeq" id="WP_260220604.1">
    <property type="nucleotide sequence ID" value="NZ_JAJAGO010000013.1"/>
</dbReference>
<evidence type="ECO:0000313" key="2">
    <source>
        <dbReference type="Proteomes" id="UP001156389"/>
    </source>
</evidence>
<reference evidence="1 2" key="1">
    <citation type="submission" date="2021-10" db="EMBL/GenBank/DDBJ databases">
        <title>Streptomyces gossypii sp. nov., isolated from soil collected from cotton field.</title>
        <authorList>
            <person name="Ge X."/>
            <person name="Chen X."/>
            <person name="Liu W."/>
        </authorList>
    </citation>
    <scope>NUCLEOTIDE SEQUENCE [LARGE SCALE GENOMIC DNA]</scope>
    <source>
        <strain evidence="1 2">N2-109</strain>
    </source>
</reference>
<evidence type="ECO:0000313" key="1">
    <source>
        <dbReference type="EMBL" id="MCT2593241.1"/>
    </source>
</evidence>
<keyword evidence="2" id="KW-1185">Reference proteome</keyword>
<dbReference type="EMBL" id="JAJAGO010000013">
    <property type="protein sequence ID" value="MCT2593241.1"/>
    <property type="molecule type" value="Genomic_DNA"/>
</dbReference>
<organism evidence="1 2">
    <name type="scientific">Streptomyces gossypii</name>
    <dbReference type="NCBI Taxonomy" id="2883101"/>
    <lineage>
        <taxon>Bacteria</taxon>
        <taxon>Bacillati</taxon>
        <taxon>Actinomycetota</taxon>
        <taxon>Actinomycetes</taxon>
        <taxon>Kitasatosporales</taxon>
        <taxon>Streptomycetaceae</taxon>
        <taxon>Streptomyces</taxon>
    </lineage>
</organism>
<accession>A0ABT2JZA6</accession>
<name>A0ABT2JZA6_9ACTN</name>
<protein>
    <submittedName>
        <fullName evidence="1">Uncharacterized protein</fullName>
    </submittedName>
</protein>
<comment type="caution">
    <text evidence="1">The sequence shown here is derived from an EMBL/GenBank/DDBJ whole genome shotgun (WGS) entry which is preliminary data.</text>
</comment>
<proteinExistence type="predicted"/>
<dbReference type="Proteomes" id="UP001156389">
    <property type="component" value="Unassembled WGS sequence"/>
</dbReference>
<gene>
    <name evidence="1" type="ORF">LHJ74_25615</name>
</gene>